<accession>A0A917ARP7</accession>
<comment type="caution">
    <text evidence="1">The sequence shown here is derived from an EMBL/GenBank/DDBJ whole genome shotgun (WGS) entry which is preliminary data.</text>
</comment>
<organism evidence="1 2">
    <name type="scientific">Priestia taiwanensis</name>
    <dbReference type="NCBI Taxonomy" id="1347902"/>
    <lineage>
        <taxon>Bacteria</taxon>
        <taxon>Bacillati</taxon>
        <taxon>Bacillota</taxon>
        <taxon>Bacilli</taxon>
        <taxon>Bacillales</taxon>
        <taxon>Bacillaceae</taxon>
        <taxon>Priestia</taxon>
    </lineage>
</organism>
<dbReference type="Proteomes" id="UP000605259">
    <property type="component" value="Unassembled WGS sequence"/>
</dbReference>
<dbReference type="AlphaFoldDB" id="A0A917ARP7"/>
<dbReference type="EMBL" id="BMFK01000001">
    <property type="protein sequence ID" value="GGE69091.1"/>
    <property type="molecule type" value="Genomic_DNA"/>
</dbReference>
<sequence>MLDIIAALDRKQTKKVDVQIAGEHLMDAPQIMIELVGSSLPRYILLTPSGEYLGEIKFHFPLSYVHMLVWHGIHLSLPFQATLYDHQGKMLGFMKKKGFLTSKGSYFTNNGELMGEYLGSGLWDGNLVDANGKEIIYTDSGSNYRNTYLEDAYGNQVVSVKRSISVEENKKLFPDETVIVEFHKDRTKEEKSMLLMSWCTAMWM</sequence>
<gene>
    <name evidence="1" type="ORF">GCM10007140_18970</name>
</gene>
<reference evidence="1" key="1">
    <citation type="journal article" date="2014" name="Int. J. Syst. Evol. Microbiol.">
        <title>Complete genome sequence of Corynebacterium casei LMG S-19264T (=DSM 44701T), isolated from a smear-ripened cheese.</title>
        <authorList>
            <consortium name="US DOE Joint Genome Institute (JGI-PGF)"/>
            <person name="Walter F."/>
            <person name="Albersmeier A."/>
            <person name="Kalinowski J."/>
            <person name="Ruckert C."/>
        </authorList>
    </citation>
    <scope>NUCLEOTIDE SEQUENCE</scope>
    <source>
        <strain evidence="1">CGMCC 1.12698</strain>
    </source>
</reference>
<keyword evidence="2" id="KW-1185">Reference proteome</keyword>
<dbReference type="RefSeq" id="WP_188388121.1">
    <property type="nucleotide sequence ID" value="NZ_BMFK01000001.1"/>
</dbReference>
<protein>
    <submittedName>
        <fullName evidence="1">Uncharacterized protein</fullName>
    </submittedName>
</protein>
<evidence type="ECO:0000313" key="2">
    <source>
        <dbReference type="Proteomes" id="UP000605259"/>
    </source>
</evidence>
<reference evidence="1" key="2">
    <citation type="submission" date="2020-09" db="EMBL/GenBank/DDBJ databases">
        <authorList>
            <person name="Sun Q."/>
            <person name="Zhou Y."/>
        </authorList>
    </citation>
    <scope>NUCLEOTIDE SEQUENCE</scope>
    <source>
        <strain evidence="1">CGMCC 1.12698</strain>
    </source>
</reference>
<evidence type="ECO:0000313" key="1">
    <source>
        <dbReference type="EMBL" id="GGE69091.1"/>
    </source>
</evidence>
<name>A0A917ARP7_9BACI</name>
<proteinExistence type="predicted"/>